<organism evidence="2">
    <name type="scientific">marine metagenome</name>
    <dbReference type="NCBI Taxonomy" id="408172"/>
    <lineage>
        <taxon>unclassified sequences</taxon>
        <taxon>metagenomes</taxon>
        <taxon>ecological metagenomes</taxon>
    </lineage>
</organism>
<feature type="domain" description="Peptidase M1 membrane alanine aminopeptidase" evidence="1">
    <location>
        <begin position="339"/>
        <end position="536"/>
    </location>
</feature>
<reference evidence="2" key="1">
    <citation type="submission" date="2018-05" db="EMBL/GenBank/DDBJ databases">
        <authorList>
            <person name="Lanie J.A."/>
            <person name="Ng W.-L."/>
            <person name="Kazmierczak K.M."/>
            <person name="Andrzejewski T.M."/>
            <person name="Davidsen T.M."/>
            <person name="Wayne K.J."/>
            <person name="Tettelin H."/>
            <person name="Glass J.I."/>
            <person name="Rusch D."/>
            <person name="Podicherti R."/>
            <person name="Tsui H.-C.T."/>
            <person name="Winkler M.E."/>
        </authorList>
    </citation>
    <scope>NUCLEOTIDE SEQUENCE</scope>
</reference>
<dbReference type="GO" id="GO:0008237">
    <property type="term" value="F:metallopeptidase activity"/>
    <property type="evidence" value="ECO:0007669"/>
    <property type="project" value="InterPro"/>
</dbReference>
<proteinExistence type="predicted"/>
<dbReference type="GO" id="GO:0008270">
    <property type="term" value="F:zinc ion binding"/>
    <property type="evidence" value="ECO:0007669"/>
    <property type="project" value="InterPro"/>
</dbReference>
<dbReference type="InterPro" id="IPR034015">
    <property type="entry name" value="M1_LTA4H"/>
</dbReference>
<dbReference type="Pfam" id="PF01433">
    <property type="entry name" value="Peptidase_M1"/>
    <property type="match status" value="1"/>
</dbReference>
<dbReference type="SUPFAM" id="SSF55486">
    <property type="entry name" value="Metalloproteases ('zincins'), catalytic domain"/>
    <property type="match status" value="1"/>
</dbReference>
<dbReference type="AlphaFoldDB" id="A0A381V7B9"/>
<name>A0A381V7B9_9ZZZZ</name>
<dbReference type="PANTHER" id="PTHR45726:SF3">
    <property type="entry name" value="LEUKOTRIENE A-4 HYDROLASE"/>
    <property type="match status" value="1"/>
</dbReference>
<accession>A0A381V7B9</accession>
<sequence length="972" mass="112457">VKVKTTFILLLVQFLYGNEIQYFQQMVKYEIDVTLNDSLHTLSAYERLEYTNNSPDTLEFIWFHLWPNAYKNDSTAFAKQQIKNGSRRFANSDKEDRGFIDSLDFLIDGIKATWETHTDWIDVAKIMLPNELLPGMSVIIETPFIVKIPLVFSRLGHSGKHYEITQWYPKPAVYDHKGWHQMPYLNMGEFYSEFGIFDVKITLPKDYRLMATGDLVNGEDELYWLDSLAAEGDSLHALPKKELKKKLKLMKKNARKVQTGDSSAIELKTLHFHQENVHDFAWFADKNWIVRKGELVLSDSTSNVTLWSFYLPKNATLWENSIEYLHDSGYWYSKLYGDYPYNHITAVDGDMSAGGGMEYPNITVISTAGSKDLLEYVIMHEVGHNWFYGILGSNERDHTWMDEGINEYSNIRYWQKKYKGRNERIIFSEFVQNKLGIAKNLSMSWFTYAGYANSGKSKDAQPLNLTAEKYIGGNYWQHYSKTAVFMRYLEHYLGEDKMDEILQDFYRQWEFRHPYPEDLKAVFATHIQEDLEWFFDNVFKKTTYVDYGIIKTGDQFILDNYGTFTCPVEVAFYNGSGQEIQRDWYHKIDNKKKLSLPSGAVSARIDPDHHMPDVNRSNNSSKKSLNLNFVWDKPTYFNHDVNIVPWLFSYNYYNGFTPGLTIFSGFAPGYDGSGNALSFLYDFNHKKPVGGFSITRPIRSISLFHVSSLNIKLDRGSGRTGFNAGITGTIKEPYIKSPVARINANLFYHYLDSTALDPVLYDDGKFFIMSLGYSKKWELNIDSELTFQIGIKTGKDFARSFLLGKVNHRFKKNIATKIRLFASGFLYTRDLPLQYRTYLSGSIDPDFEQNILDRTGNSEAIQVLSHIFYDSGPGLRGLVKDVEGRPLATKKMAWSLRINQGLPYIKGDIFFDIGGITEEKNPFIVSGLQFGPFLLPFYQSWELDHKFPNNGRWILDRLRLDFNVSLPFGFNI</sequence>
<gene>
    <name evidence="2" type="ORF">METZ01_LOCUS89119</name>
</gene>
<dbReference type="Gene3D" id="1.10.390.10">
    <property type="entry name" value="Neutral Protease Domain 2"/>
    <property type="match status" value="1"/>
</dbReference>
<evidence type="ECO:0000313" key="2">
    <source>
        <dbReference type="EMBL" id="SVA36265.1"/>
    </source>
</evidence>
<dbReference type="CDD" id="cd09604">
    <property type="entry name" value="M1_APN_like"/>
    <property type="match status" value="1"/>
</dbReference>
<dbReference type="InterPro" id="IPR014782">
    <property type="entry name" value="Peptidase_M1_dom"/>
</dbReference>
<feature type="non-terminal residue" evidence="2">
    <location>
        <position position="1"/>
    </location>
</feature>
<dbReference type="PANTHER" id="PTHR45726">
    <property type="entry name" value="LEUKOTRIENE A-4 HYDROLASE"/>
    <property type="match status" value="1"/>
</dbReference>
<dbReference type="EMBL" id="UINC01008050">
    <property type="protein sequence ID" value="SVA36265.1"/>
    <property type="molecule type" value="Genomic_DNA"/>
</dbReference>
<protein>
    <recommendedName>
        <fullName evidence="1">Peptidase M1 membrane alanine aminopeptidase domain-containing protein</fullName>
    </recommendedName>
</protein>
<dbReference type="InterPro" id="IPR027268">
    <property type="entry name" value="Peptidase_M4/M1_CTD_sf"/>
</dbReference>
<evidence type="ECO:0000259" key="1">
    <source>
        <dbReference type="Pfam" id="PF01433"/>
    </source>
</evidence>